<dbReference type="RefSeq" id="WP_024981110.1">
    <property type="nucleotide sequence ID" value="NZ_CBCRUM010000002.1"/>
</dbReference>
<dbReference type="Proteomes" id="UP000182961">
    <property type="component" value="Unassembled WGS sequence"/>
</dbReference>
<proteinExistence type="predicted"/>
<protein>
    <recommendedName>
        <fullName evidence="1">DUF3108 domain-containing protein</fullName>
    </recommendedName>
</protein>
<gene>
    <name evidence="2" type="ORF">SAMN05444143_10351</name>
</gene>
<dbReference type="eggNOG" id="ENOG502ZBYG">
    <property type="taxonomic scope" value="Bacteria"/>
</dbReference>
<organism evidence="2 3">
    <name type="scientific">Flavobacterium succinicans</name>
    <dbReference type="NCBI Taxonomy" id="29536"/>
    <lineage>
        <taxon>Bacteria</taxon>
        <taxon>Pseudomonadati</taxon>
        <taxon>Bacteroidota</taxon>
        <taxon>Flavobacteriia</taxon>
        <taxon>Flavobacteriales</taxon>
        <taxon>Flavobacteriaceae</taxon>
        <taxon>Flavobacterium</taxon>
    </lineage>
</organism>
<dbReference type="Gene3D" id="2.40.360.20">
    <property type="match status" value="1"/>
</dbReference>
<evidence type="ECO:0000313" key="3">
    <source>
        <dbReference type="Proteomes" id="UP000182961"/>
    </source>
</evidence>
<accession>A0A1I4U911</accession>
<evidence type="ECO:0000313" key="2">
    <source>
        <dbReference type="EMBL" id="SFM85452.1"/>
    </source>
</evidence>
<dbReference type="Pfam" id="PF21347">
    <property type="entry name" value="DUF3108_like"/>
    <property type="match status" value="1"/>
</dbReference>
<feature type="domain" description="DUF3108" evidence="1">
    <location>
        <begin position="37"/>
        <end position="225"/>
    </location>
</feature>
<name>A0A1I4U911_9FLAO</name>
<evidence type="ECO:0000259" key="1">
    <source>
        <dbReference type="Pfam" id="PF21347"/>
    </source>
</evidence>
<sequence length="231" mass="25454">MKRKVLHQFGFLVLVLLYSTTLVFGQKPCDGYFAAHKGAKYEITAYDKKNEVEAVSSFLVKDASSGKVVIHLVTNSKGKETLNTEYDITCDGKVAIMDQKKIVSNQLKSNMKDPNITVDVSGKDVESPLDLSVGQTLPDSEIDIAVKSSAMNMNMYFKTLDRKVVGQEKITVPAGTFDCMIITATTDTKLLFAKKGTTKQWVAKGVGMVKQETYAKNGKIEKTELLTSFSK</sequence>
<keyword evidence="3" id="KW-1185">Reference proteome</keyword>
<dbReference type="EMBL" id="FOUT01000003">
    <property type="protein sequence ID" value="SFM85452.1"/>
    <property type="molecule type" value="Genomic_DNA"/>
</dbReference>
<reference evidence="3" key="1">
    <citation type="submission" date="2016-10" db="EMBL/GenBank/DDBJ databases">
        <authorList>
            <person name="Varghese N."/>
            <person name="Submissions S."/>
        </authorList>
    </citation>
    <scope>NUCLEOTIDE SEQUENCE [LARGE SCALE GENOMIC DNA]</scope>
    <source>
        <strain evidence="3">DSM 4002</strain>
    </source>
</reference>
<dbReference type="InterPro" id="IPR049279">
    <property type="entry name" value="DUF3108-like"/>
</dbReference>
<dbReference type="AlphaFoldDB" id="A0A1I4U911"/>